<comment type="caution">
    <text evidence="2">The sequence shown here is derived from an EMBL/GenBank/DDBJ whole genome shotgun (WGS) entry which is preliminary data.</text>
</comment>
<evidence type="ECO:0000313" key="2">
    <source>
        <dbReference type="EMBL" id="PTB86011.1"/>
    </source>
</evidence>
<dbReference type="PROSITE" id="PS51257">
    <property type="entry name" value="PROKAR_LIPOPROTEIN"/>
    <property type="match status" value="1"/>
</dbReference>
<dbReference type="EMBL" id="PYVN01000049">
    <property type="protein sequence ID" value="PTB86011.1"/>
    <property type="molecule type" value="Genomic_DNA"/>
</dbReference>
<feature type="signal peptide" evidence="1">
    <location>
        <begin position="1"/>
        <end position="17"/>
    </location>
</feature>
<protein>
    <submittedName>
        <fullName evidence="2">Uncharacterized protein</fullName>
    </submittedName>
</protein>
<evidence type="ECO:0000256" key="1">
    <source>
        <dbReference type="SAM" id="SignalP"/>
    </source>
</evidence>
<sequence>MRFSLLPLALLFLTACATLPTENELTHIRTHQAELDNVWPGYRVSERGFGIIDYQSRIILLGDVPEHPDFRKQENGLSVSTDTYPDLVSSYYIERDVLPNYRATLVNSSVSANTRMSFLFHEDFHGYQDEAFVGEMAATLAYADIGSMDIVNLLAAIQFEKALLTETIANLETDALEYLGLYIALRQWREKQLPQSFISTEQSIERKEGSALWLEAQVEEILSPPKTVSGSIIKKLNLSTGAINDDLSARLFSQRLYGTGAALLQVLDQFTERRSWQTELEDGSAPFTLVKEIMDLSPEEEHKLTKLVLESPEFERLKTRVRAQGIPTSTRQRVAAVVEDYPYTLELCVPLITDTPKEEFQMTFSFSNLITLPNGVLIPRVNRVELNTKLHRFVISNAPMFLFTEQIVDKSGNPHGCFQVLLENKPFELGDGSMIPTEIPIIGEYFNGTDPIEYTLFRSDERFGIIER</sequence>
<keyword evidence="1" id="KW-0732">Signal</keyword>
<organism evidence="2">
    <name type="scientific">Pseudidiomarina aestuarii</name>
    <dbReference type="NCBI Taxonomy" id="624146"/>
    <lineage>
        <taxon>Bacteria</taxon>
        <taxon>Pseudomonadati</taxon>
        <taxon>Pseudomonadota</taxon>
        <taxon>Gammaproteobacteria</taxon>
        <taxon>Alteromonadales</taxon>
        <taxon>Idiomarinaceae</taxon>
        <taxon>Pseudidiomarina</taxon>
    </lineage>
</organism>
<accession>A0A2T4CWU3</accession>
<gene>
    <name evidence="2" type="ORF">C9940_04145</name>
</gene>
<dbReference type="AlphaFoldDB" id="A0A2T4CWU3"/>
<reference evidence="2" key="1">
    <citation type="submission" date="2018-03" db="EMBL/GenBank/DDBJ databases">
        <title>Cross-interface Injection: A General Nanoliter Liquid Handling Method Applied to Single Cells Genome Amplification Automated Nanoliter Liquid Handling Applied to Single Cell Multiple Displacement Amplification.</title>
        <authorList>
            <person name="Yun J."/>
            <person name="Xu P."/>
            <person name="Xu J."/>
            <person name="Dai X."/>
            <person name="Wang Y."/>
            <person name="Zheng X."/>
            <person name="Cao C."/>
            <person name="Yi Q."/>
            <person name="Zhu Y."/>
            <person name="Wang L."/>
            <person name="Dong Z."/>
            <person name="Huang Y."/>
            <person name="Huang L."/>
            <person name="Du W."/>
        </authorList>
    </citation>
    <scope>NUCLEOTIDE SEQUENCE [LARGE SCALE GENOMIC DNA]</scope>
    <source>
        <strain evidence="2">Z-D3-2</strain>
    </source>
</reference>
<name>A0A2T4CWU3_9GAMM</name>
<proteinExistence type="predicted"/>
<feature type="chain" id="PRO_5015433414" evidence="1">
    <location>
        <begin position="18"/>
        <end position="468"/>
    </location>
</feature>